<dbReference type="InterPro" id="IPR035644">
    <property type="entry name" value="MraZ_C"/>
</dbReference>
<keyword evidence="2" id="KW-1185">Reference proteome</keyword>
<gene>
    <name evidence="1" type="ORF">KFK14_15570</name>
</gene>
<sequence length="164" mass="18191">MSGVNLFSGNAFSVADSKGRFVLPLDMRKMVKAASGGDNRLCIDLLEKHRCAKGFGTSHKAEMEDEIVKNAEAARNRGEAYDADTARELAFSSLEELNFDDGGRFFPPADIKEFCGIDDAIMFLGVGRFIQMWKPEAYLEYPAAREVIKARVVKFLAEREAVGK</sequence>
<proteinExistence type="predicted"/>
<dbReference type="KEGG" id="spph:KFK14_15570"/>
<dbReference type="SUPFAM" id="SSF89447">
    <property type="entry name" value="AbrB/MazE/MraZ-like"/>
    <property type="match status" value="1"/>
</dbReference>
<organism evidence="1 2">
    <name type="scientific">Sphingobium phenoxybenzoativorans</name>
    <dbReference type="NCBI Taxonomy" id="1592790"/>
    <lineage>
        <taxon>Bacteria</taxon>
        <taxon>Pseudomonadati</taxon>
        <taxon>Pseudomonadota</taxon>
        <taxon>Alphaproteobacteria</taxon>
        <taxon>Sphingomonadales</taxon>
        <taxon>Sphingomonadaceae</taxon>
        <taxon>Sphingobium</taxon>
    </lineage>
</organism>
<dbReference type="AlphaFoldDB" id="A0A975Q0J6"/>
<dbReference type="InterPro" id="IPR037914">
    <property type="entry name" value="SpoVT-AbrB_sf"/>
</dbReference>
<dbReference type="InterPro" id="IPR038619">
    <property type="entry name" value="MraZ_sf"/>
</dbReference>
<dbReference type="Gene3D" id="3.40.1550.20">
    <property type="entry name" value="Transcriptional regulator MraZ domain"/>
    <property type="match status" value="1"/>
</dbReference>
<accession>A0A975Q0J6</accession>
<dbReference type="Proteomes" id="UP000681425">
    <property type="component" value="Chromosome"/>
</dbReference>
<protein>
    <submittedName>
        <fullName evidence="1">Division/cell wall cluster transcriptional repressor MraZ</fullName>
    </submittedName>
</protein>
<evidence type="ECO:0000313" key="2">
    <source>
        <dbReference type="Proteomes" id="UP000681425"/>
    </source>
</evidence>
<reference evidence="1" key="1">
    <citation type="submission" date="2021-04" db="EMBL/GenBank/DDBJ databases">
        <title>Isolation of p-tert-butylphenol degrading bacteria Sphingobium phenoxybenzoativorans Tas13 from active sludge.</title>
        <authorList>
            <person name="Li Y."/>
        </authorList>
    </citation>
    <scope>NUCLEOTIDE SEQUENCE</scope>
    <source>
        <strain evidence="1">Tas13</strain>
    </source>
</reference>
<dbReference type="EMBL" id="CP073910">
    <property type="protein sequence ID" value="QUT04468.1"/>
    <property type="molecule type" value="Genomic_DNA"/>
</dbReference>
<evidence type="ECO:0000313" key="1">
    <source>
        <dbReference type="EMBL" id="QUT04468.1"/>
    </source>
</evidence>
<dbReference type="CDD" id="cd16321">
    <property type="entry name" value="MraZ_C"/>
    <property type="match status" value="1"/>
</dbReference>
<dbReference type="RefSeq" id="WP_212608281.1">
    <property type="nucleotide sequence ID" value="NZ_CP073910.1"/>
</dbReference>
<name>A0A975Q0J6_9SPHN</name>